<proteinExistence type="predicted"/>
<comment type="caution">
    <text evidence="1">The sequence shown here is derived from an EMBL/GenBank/DDBJ whole genome shotgun (WGS) entry which is preliminary data.</text>
</comment>
<reference evidence="1 2" key="1">
    <citation type="submission" date="2014-04" db="EMBL/GenBank/DDBJ databases">
        <title>Whole genome shotgun sequence of Geobacillus caldoxylosilyticus NBRC 107762.</title>
        <authorList>
            <person name="Hosoyama A."/>
            <person name="Hosoyama Y."/>
            <person name="Katano-Makiyama Y."/>
            <person name="Tsuchikane K."/>
            <person name="Ohji S."/>
            <person name="Ichikawa N."/>
            <person name="Yamazoe A."/>
            <person name="Fujita N."/>
        </authorList>
    </citation>
    <scope>NUCLEOTIDE SEQUENCE [LARGE SCALE GENOMIC DNA]</scope>
    <source>
        <strain evidence="1 2">NBRC 107762</strain>
    </source>
</reference>
<dbReference type="AlphaFoldDB" id="A0A023DLB2"/>
<evidence type="ECO:0008006" key="3">
    <source>
        <dbReference type="Google" id="ProtNLM"/>
    </source>
</evidence>
<organism evidence="1 2">
    <name type="scientific">Parageobacillus caldoxylosilyticus NBRC 107762</name>
    <dbReference type="NCBI Taxonomy" id="1220594"/>
    <lineage>
        <taxon>Bacteria</taxon>
        <taxon>Bacillati</taxon>
        <taxon>Bacillota</taxon>
        <taxon>Bacilli</taxon>
        <taxon>Bacillales</taxon>
        <taxon>Anoxybacillaceae</taxon>
        <taxon>Saccharococcus</taxon>
    </lineage>
</organism>
<gene>
    <name evidence="1" type="ORF">GCA01S_109_00010</name>
</gene>
<sequence>MVGDTMSFWESIKNKETVVLSDDAIDLFSDTLLEIKKIYQEDLERMPTVAELEALILKALQLDSNINEQLGEMEIVDVNFKLKKKRKTPNIEPGIVFAIPLKEIEKYAYGLVVKGKGLKDDIYIQYFDIFTNEILDIKNFSNQFEKLSVLYTINSGIYGIVNKEWKIIGKLSKGKFNPAKYELPDFVFYNGKEYFVSRGDANTPIAELEPISKEEGEKIKNPIGLIGSNNIVEMLINSYYEKQNQKCI</sequence>
<dbReference type="InterPro" id="IPR029278">
    <property type="entry name" value="Imm26"/>
</dbReference>
<dbReference type="EMBL" id="BAWO01000109">
    <property type="protein sequence ID" value="GAJ41841.1"/>
    <property type="molecule type" value="Genomic_DNA"/>
</dbReference>
<dbReference type="Pfam" id="PF15428">
    <property type="entry name" value="Imm26"/>
    <property type="match status" value="1"/>
</dbReference>
<protein>
    <recommendedName>
        <fullName evidence="3">Immunity protein 26</fullName>
    </recommendedName>
</protein>
<dbReference type="Proteomes" id="UP000023561">
    <property type="component" value="Unassembled WGS sequence"/>
</dbReference>
<evidence type="ECO:0000313" key="2">
    <source>
        <dbReference type="Proteomes" id="UP000023561"/>
    </source>
</evidence>
<dbReference type="OrthoDB" id="2961087at2"/>
<keyword evidence="2" id="KW-1185">Reference proteome</keyword>
<name>A0A023DLB2_9BACL</name>
<evidence type="ECO:0000313" key="1">
    <source>
        <dbReference type="EMBL" id="GAJ41841.1"/>
    </source>
</evidence>
<accession>A0A023DLB2</accession>